<keyword evidence="1" id="KW-0175">Coiled coil</keyword>
<comment type="caution">
    <text evidence="3">The sequence shown here is derived from an EMBL/GenBank/DDBJ whole genome shotgun (WGS) entry which is preliminary data.</text>
</comment>
<accession>A0A101JQ09</accession>
<dbReference type="Proteomes" id="UP000053244">
    <property type="component" value="Unassembled WGS sequence"/>
</dbReference>
<name>A0A101JQ09_9ACTN</name>
<dbReference type="RefSeq" id="WP_067694913.1">
    <property type="nucleotide sequence ID" value="NZ_LLZH01000234.1"/>
</dbReference>
<feature type="region of interest" description="Disordered" evidence="2">
    <location>
        <begin position="198"/>
        <end position="222"/>
    </location>
</feature>
<feature type="compositionally biased region" description="Basic and acidic residues" evidence="2">
    <location>
        <begin position="144"/>
        <end position="156"/>
    </location>
</feature>
<proteinExistence type="predicted"/>
<feature type="coiled-coil region" evidence="1">
    <location>
        <begin position="236"/>
        <end position="284"/>
    </location>
</feature>
<organism evidence="3 4">
    <name type="scientific">Actinoplanes awajinensis subsp. mycoplanecinus</name>
    <dbReference type="NCBI Taxonomy" id="135947"/>
    <lineage>
        <taxon>Bacteria</taxon>
        <taxon>Bacillati</taxon>
        <taxon>Actinomycetota</taxon>
        <taxon>Actinomycetes</taxon>
        <taxon>Micromonosporales</taxon>
        <taxon>Micromonosporaceae</taxon>
        <taxon>Actinoplanes</taxon>
    </lineage>
</organism>
<dbReference type="EMBL" id="LLZH01000234">
    <property type="protein sequence ID" value="KUL30870.1"/>
    <property type="molecule type" value="Genomic_DNA"/>
</dbReference>
<feature type="region of interest" description="Disordered" evidence="2">
    <location>
        <begin position="1"/>
        <end position="28"/>
    </location>
</feature>
<protein>
    <recommendedName>
        <fullName evidence="5">Response regulator receiver protein</fullName>
    </recommendedName>
</protein>
<evidence type="ECO:0008006" key="5">
    <source>
        <dbReference type="Google" id="ProtNLM"/>
    </source>
</evidence>
<dbReference type="OrthoDB" id="3579913at2"/>
<keyword evidence="4" id="KW-1185">Reference proteome</keyword>
<dbReference type="AlphaFoldDB" id="A0A101JQ09"/>
<sequence>MTDVPPGPTDLTGSVRRPARLADGRDPAPALRRCGYAPCGNELAYDGKGRPPEYCAPVTRSWPGGKTCKQMAAADRDGVRAAGLDAPLEEYTVTTDRLLAVAGPLAAQLSAVLTAVGEVRTGALTRVGEAERQMAEALDRAADADRAAQAARHAETRATAAAGAAQAETRATQLRMAETRTDAEARIAAATDRLAAVEREHGEAAARQQAAEDHQRAAERRARDAVADAGLVREQAAAAATEIAQLQHRVHAAETAHRLLTQRIEDQQQRLADLTELRQAATGREKDQAAVAAALRAENTALTGHLHDARVATAAAEARATAAEARYTELLTVLSDTAQRGATAEGTSPAT</sequence>
<gene>
    <name evidence="3" type="ORF">ADL15_23205</name>
</gene>
<feature type="region of interest" description="Disordered" evidence="2">
    <location>
        <begin position="144"/>
        <end position="173"/>
    </location>
</feature>
<feature type="compositionally biased region" description="Low complexity" evidence="2">
    <location>
        <begin position="157"/>
        <end position="173"/>
    </location>
</feature>
<reference evidence="3 4" key="1">
    <citation type="submission" date="2015-10" db="EMBL/GenBank/DDBJ databases">
        <authorList>
            <person name="Gilbert D.G."/>
        </authorList>
    </citation>
    <scope>NUCLEOTIDE SEQUENCE [LARGE SCALE GENOMIC DNA]</scope>
    <source>
        <strain evidence="3 4">NRRL B-16712</strain>
    </source>
</reference>
<evidence type="ECO:0000313" key="3">
    <source>
        <dbReference type="EMBL" id="KUL30870.1"/>
    </source>
</evidence>
<evidence type="ECO:0000256" key="1">
    <source>
        <dbReference type="SAM" id="Coils"/>
    </source>
</evidence>
<evidence type="ECO:0000256" key="2">
    <source>
        <dbReference type="SAM" id="MobiDB-lite"/>
    </source>
</evidence>
<evidence type="ECO:0000313" key="4">
    <source>
        <dbReference type="Proteomes" id="UP000053244"/>
    </source>
</evidence>